<gene>
    <name evidence="1" type="ORF">JMJ77_007514</name>
</gene>
<evidence type="ECO:0000313" key="1">
    <source>
        <dbReference type="EMBL" id="KAG7055045.1"/>
    </source>
</evidence>
<dbReference type="AlphaFoldDB" id="A0A9P7UL85"/>
<keyword evidence="2" id="KW-1185">Reference proteome</keyword>
<comment type="caution">
    <text evidence="1">The sequence shown here is derived from an EMBL/GenBank/DDBJ whole genome shotgun (WGS) entry which is preliminary data.</text>
</comment>
<sequence>DPLTASQASALLTGGGQTDYFDIYFEILIRYNYQDVLCTP</sequence>
<evidence type="ECO:0000313" key="2">
    <source>
        <dbReference type="Proteomes" id="UP000699042"/>
    </source>
</evidence>
<feature type="non-terminal residue" evidence="1">
    <location>
        <position position="1"/>
    </location>
</feature>
<dbReference type="Proteomes" id="UP000699042">
    <property type="component" value="Unassembled WGS sequence"/>
</dbReference>
<organism evidence="1 2">
    <name type="scientific">Colletotrichum scovillei</name>
    <dbReference type="NCBI Taxonomy" id="1209932"/>
    <lineage>
        <taxon>Eukaryota</taxon>
        <taxon>Fungi</taxon>
        <taxon>Dikarya</taxon>
        <taxon>Ascomycota</taxon>
        <taxon>Pezizomycotina</taxon>
        <taxon>Sordariomycetes</taxon>
        <taxon>Hypocreomycetidae</taxon>
        <taxon>Glomerellales</taxon>
        <taxon>Glomerellaceae</taxon>
        <taxon>Colletotrichum</taxon>
        <taxon>Colletotrichum acutatum species complex</taxon>
    </lineage>
</organism>
<accession>A0A9P7UL85</accession>
<proteinExistence type="predicted"/>
<reference evidence="1" key="1">
    <citation type="submission" date="2021-05" db="EMBL/GenBank/DDBJ databases">
        <title>Comparative genomics of three Colletotrichum scovillei strains and genetic complementation revealed genes involved fungal growth and virulence on chili pepper.</title>
        <authorList>
            <person name="Hsieh D.-K."/>
            <person name="Chuang S.-C."/>
            <person name="Chen C.-Y."/>
            <person name="Chao Y.-T."/>
            <person name="Lu M.-Y.J."/>
            <person name="Lee M.-H."/>
            <person name="Shih M.-C."/>
        </authorList>
    </citation>
    <scope>NUCLEOTIDE SEQUENCE</scope>
    <source>
        <strain evidence="1">Coll-153</strain>
    </source>
</reference>
<protein>
    <submittedName>
        <fullName evidence="1">Uncharacterized protein</fullName>
    </submittedName>
</protein>
<dbReference type="EMBL" id="JAESDN010000002">
    <property type="protein sequence ID" value="KAG7055045.1"/>
    <property type="molecule type" value="Genomic_DNA"/>
</dbReference>
<name>A0A9P7UL85_9PEZI</name>